<evidence type="ECO:0000313" key="4">
    <source>
        <dbReference type="EMBL" id="CAB4974400.1"/>
    </source>
</evidence>
<evidence type="ECO:0000313" key="5">
    <source>
        <dbReference type="EMBL" id="CAB5053493.1"/>
    </source>
</evidence>
<organism evidence="3">
    <name type="scientific">freshwater metagenome</name>
    <dbReference type="NCBI Taxonomy" id="449393"/>
    <lineage>
        <taxon>unclassified sequences</taxon>
        <taxon>metagenomes</taxon>
        <taxon>ecological metagenomes</taxon>
    </lineage>
</organism>
<evidence type="ECO:0000313" key="3">
    <source>
        <dbReference type="EMBL" id="CAB4603738.1"/>
    </source>
</evidence>
<dbReference type="EMBL" id="CAFBNZ010000158">
    <property type="protein sequence ID" value="CAB4974400.1"/>
    <property type="molecule type" value="Genomic_DNA"/>
</dbReference>
<accession>A0A6J6H4S3</accession>
<dbReference type="EMBL" id="CAEZSL010000049">
    <property type="protein sequence ID" value="CAB4539812.1"/>
    <property type="molecule type" value="Genomic_DNA"/>
</dbReference>
<feature type="compositionally biased region" description="Polar residues" evidence="1">
    <location>
        <begin position="104"/>
        <end position="114"/>
    </location>
</feature>
<reference evidence="3" key="1">
    <citation type="submission" date="2020-05" db="EMBL/GenBank/DDBJ databases">
        <authorList>
            <person name="Chiriac C."/>
            <person name="Salcher M."/>
            <person name="Ghai R."/>
            <person name="Kavagutti S V."/>
        </authorList>
    </citation>
    <scope>NUCLEOTIDE SEQUENCE</scope>
</reference>
<dbReference type="EMBL" id="CAFBQJ010000206">
    <property type="protein sequence ID" value="CAB5053493.1"/>
    <property type="molecule type" value="Genomic_DNA"/>
</dbReference>
<evidence type="ECO:0000313" key="2">
    <source>
        <dbReference type="EMBL" id="CAB4539812.1"/>
    </source>
</evidence>
<sequence length="130" mass="14908">MKDVTFRDDETRVNELRGHFEDISLKNRYREIVMDDRITDSERAMMERAKARHGSLGAMVFSGMLGLEKLLGREPKEEGAVIWEASGEPEDIDADGISIDINDETQVVSHPNSQREPRRIRKRHSSKTPD</sequence>
<feature type="compositionally biased region" description="Basic residues" evidence="1">
    <location>
        <begin position="118"/>
        <end position="130"/>
    </location>
</feature>
<dbReference type="AlphaFoldDB" id="A0A6J6H4S3"/>
<evidence type="ECO:0000256" key="1">
    <source>
        <dbReference type="SAM" id="MobiDB-lite"/>
    </source>
</evidence>
<feature type="region of interest" description="Disordered" evidence="1">
    <location>
        <begin position="85"/>
        <end position="130"/>
    </location>
</feature>
<proteinExistence type="predicted"/>
<dbReference type="EMBL" id="CAEZUK010000145">
    <property type="protein sequence ID" value="CAB4603738.1"/>
    <property type="molecule type" value="Genomic_DNA"/>
</dbReference>
<gene>
    <name evidence="2" type="ORF">UFOPK1421_00581</name>
    <name evidence="3" type="ORF">UFOPK1820_00918</name>
    <name evidence="4" type="ORF">UFOPK3889_00822</name>
    <name evidence="5" type="ORF">UFOPK4275_01056</name>
</gene>
<name>A0A6J6H4S3_9ZZZZ</name>
<protein>
    <submittedName>
        <fullName evidence="3">Unannotated protein</fullName>
    </submittedName>
</protein>